<proteinExistence type="predicted"/>
<dbReference type="AlphaFoldDB" id="A0A2M4CEQ8"/>
<name>A0A2M4CEQ8_9DIPT</name>
<dbReference type="EMBL" id="GGFJ01014608">
    <property type="protein sequence ID" value="MBW63749.1"/>
    <property type="molecule type" value="Transcribed_RNA"/>
</dbReference>
<evidence type="ECO:0000313" key="1">
    <source>
        <dbReference type="EMBL" id="MBW63749.1"/>
    </source>
</evidence>
<organism evidence="1">
    <name type="scientific">Anopheles marajoara</name>
    <dbReference type="NCBI Taxonomy" id="58244"/>
    <lineage>
        <taxon>Eukaryota</taxon>
        <taxon>Metazoa</taxon>
        <taxon>Ecdysozoa</taxon>
        <taxon>Arthropoda</taxon>
        <taxon>Hexapoda</taxon>
        <taxon>Insecta</taxon>
        <taxon>Pterygota</taxon>
        <taxon>Neoptera</taxon>
        <taxon>Endopterygota</taxon>
        <taxon>Diptera</taxon>
        <taxon>Nematocera</taxon>
        <taxon>Culicoidea</taxon>
        <taxon>Culicidae</taxon>
        <taxon>Anophelinae</taxon>
        <taxon>Anopheles</taxon>
    </lineage>
</organism>
<protein>
    <submittedName>
        <fullName evidence="1">Putative secreted protein</fullName>
    </submittedName>
</protein>
<sequence>MKPPLLAAPSVLVPCTTGPRNGAVWHVPAPWVRCYGKQAMAKAKGAQCFVQTFYSSDRIGVRGLKKMPK</sequence>
<reference evidence="1" key="1">
    <citation type="submission" date="2018-01" db="EMBL/GenBank/DDBJ databases">
        <title>An insight into the sialome of Amazonian anophelines.</title>
        <authorList>
            <person name="Ribeiro J.M."/>
            <person name="Scarpassa V."/>
            <person name="Calvo E."/>
        </authorList>
    </citation>
    <scope>NUCLEOTIDE SEQUENCE</scope>
    <source>
        <tissue evidence="1">Salivary glands</tissue>
    </source>
</reference>
<accession>A0A2M4CEQ8</accession>